<dbReference type="PANTHER" id="PTHR35149">
    <property type="entry name" value="SLL5132 PROTEIN"/>
    <property type="match status" value="1"/>
</dbReference>
<feature type="region of interest" description="Disordered" evidence="1">
    <location>
        <begin position="189"/>
        <end position="208"/>
    </location>
</feature>
<evidence type="ECO:0000313" key="4">
    <source>
        <dbReference type="Proteomes" id="UP000077465"/>
    </source>
</evidence>
<evidence type="ECO:0000313" key="3">
    <source>
        <dbReference type="EMBL" id="AKG07711.1"/>
    </source>
</evidence>
<sequence length="208" mass="24368">MSKNDEKVSIKTVNEMFAYQLTIPDYQRPYKWQTKHIKQLADDIYSYFIKDKNQECRLGVIVLHKDEVKDEYNIVDGQQRLTSLFLLLYVLNGNKNPFGEPNFLGNEFNHSQSVENIKQNYEYLKSYVVDLSLSDDFKNFILDKCTFATVILTDIDEAFQYFDSQNSRGKSLEAYDLLKAYHLRHMQGESSQKINKTNTQKINTTVAE</sequence>
<evidence type="ECO:0000256" key="1">
    <source>
        <dbReference type="SAM" id="MobiDB-lite"/>
    </source>
</evidence>
<dbReference type="PANTHER" id="PTHR35149:SF2">
    <property type="entry name" value="DUF262 DOMAIN-CONTAINING PROTEIN"/>
    <property type="match status" value="1"/>
</dbReference>
<feature type="domain" description="GmrSD restriction endonucleases N-terminal" evidence="2">
    <location>
        <begin position="21"/>
        <end position="182"/>
    </location>
</feature>
<proteinExistence type="predicted"/>
<evidence type="ECO:0000259" key="2">
    <source>
        <dbReference type="Pfam" id="PF03235"/>
    </source>
</evidence>
<dbReference type="RefSeq" id="WP_046696627.1">
    <property type="nucleotide sequence ID" value="NZ_CP011376.1"/>
</dbReference>
<dbReference type="Proteomes" id="UP000077465">
    <property type="component" value="Chromosome"/>
</dbReference>
<organism evidence="3 4">
    <name type="scientific">Moraxella bovoculi</name>
    <dbReference type="NCBI Taxonomy" id="386891"/>
    <lineage>
        <taxon>Bacteria</taxon>
        <taxon>Pseudomonadati</taxon>
        <taxon>Pseudomonadota</taxon>
        <taxon>Gammaproteobacteria</taxon>
        <taxon>Moraxellales</taxon>
        <taxon>Moraxellaceae</taxon>
        <taxon>Moraxella</taxon>
    </lineage>
</organism>
<dbReference type="Pfam" id="PF03235">
    <property type="entry name" value="GmrSD_N"/>
    <property type="match status" value="1"/>
</dbReference>
<dbReference type="EMBL" id="CP011376">
    <property type="protein sequence ID" value="AKG07711.1"/>
    <property type="molecule type" value="Genomic_DNA"/>
</dbReference>
<gene>
    <name evidence="3" type="ORF">AAX06_05560</name>
</gene>
<dbReference type="AlphaFoldDB" id="A0AAC8PVX6"/>
<protein>
    <recommendedName>
        <fullName evidence="2">GmrSD restriction endonucleases N-terminal domain-containing protein</fullName>
    </recommendedName>
</protein>
<dbReference type="InterPro" id="IPR004919">
    <property type="entry name" value="GmrSD_N"/>
</dbReference>
<name>A0AAC8PVX6_9GAMM</name>
<reference evidence="3 4" key="1">
    <citation type="submission" date="2015-05" db="EMBL/GenBank/DDBJ databases">
        <authorList>
            <person name="Dickey A."/>
            <person name="Clawson M."/>
            <person name="Bono J."/>
            <person name="Loy J.D."/>
        </authorList>
    </citation>
    <scope>NUCLEOTIDE SEQUENCE [LARGE SCALE GENOMIC DNA]</scope>
    <source>
        <strain evidence="3 4">22581</strain>
    </source>
</reference>
<feature type="compositionally biased region" description="Low complexity" evidence="1">
    <location>
        <begin position="192"/>
        <end position="208"/>
    </location>
</feature>
<accession>A0AAC8PVX6</accession>